<dbReference type="Proteomes" id="UP000294927">
    <property type="component" value="Unassembled WGS sequence"/>
</dbReference>
<name>A0A4R7UU22_9PSEU</name>
<sequence length="537" mass="59926">MDGTIVTFYSYKGGVGRSFTLANIAILLARWGHRVLTIDWDLEAPGLHEYFAPLLSEPPRTGLVDLVSDFTTGGVGATSNYITKLSSDDGVVDLMAAGRRDEDYARRVQNIDWADLYEHGFADVLERLRKDWVTDYDFVLIDSRTGWADIASICTAHLPDRLVLVFTANDQSVGGAVDVAKRAAVVRDRMPYDRPKLPVLPVLSRFDSRVEYKRAETWYQTCTAMTTPLFSNWLVKHVSPALMLRHLTLPYVSYWSFGEQLPVLEETTPSADQIAYALETVAAIVAHRFDRTDLLADNRDAYVASAQGQARTFELDMLVSSPRSAERLATELVNGLREHGIRANRSLSGDIDFLGTKRDTARHLCLVIDDKVSRWQTAEAEWFLRRTLVAEDRRLFPVLTDTTSSPSLPGFLRNIRRLELGPGVTAHDIARQLRGELGGEPVPEVDGARTFADTVAVLERTRQVSLSYDGWFLVQQTLRTMSPAVAAGEFEQLRTLTQDLDLAVRNGAGSGYPTPPEVQDLVAGLISEIRWRGKKLP</sequence>
<dbReference type="PANTHER" id="PTHR13696:SF52">
    <property type="entry name" value="PARA FAMILY PROTEIN CT_582"/>
    <property type="match status" value="1"/>
</dbReference>
<feature type="domain" description="CATRA-Associated Small Protein" evidence="2">
    <location>
        <begin position="454"/>
        <end position="529"/>
    </location>
</feature>
<comment type="caution">
    <text evidence="3">The sequence shown here is derived from an EMBL/GenBank/DDBJ whole genome shotgun (WGS) entry which is preliminary data.</text>
</comment>
<evidence type="ECO:0000313" key="3">
    <source>
        <dbReference type="EMBL" id="TDV38652.1"/>
    </source>
</evidence>
<dbReference type="EMBL" id="SOCP01000026">
    <property type="protein sequence ID" value="TDV38652.1"/>
    <property type="molecule type" value="Genomic_DNA"/>
</dbReference>
<keyword evidence="4" id="KW-1185">Reference proteome</keyword>
<feature type="domain" description="CobQ/CobB/MinD/ParA nucleotide binding" evidence="1">
    <location>
        <begin position="7"/>
        <end position="115"/>
    </location>
</feature>
<dbReference type="Gene3D" id="3.40.50.300">
    <property type="entry name" value="P-loop containing nucleotide triphosphate hydrolases"/>
    <property type="match status" value="1"/>
</dbReference>
<dbReference type="RefSeq" id="WP_133908790.1">
    <property type="nucleotide sequence ID" value="NZ_SOCP01000026.1"/>
</dbReference>
<dbReference type="InterPro" id="IPR027417">
    <property type="entry name" value="P-loop_NTPase"/>
</dbReference>
<evidence type="ECO:0000259" key="1">
    <source>
        <dbReference type="Pfam" id="PF01656"/>
    </source>
</evidence>
<dbReference type="InterPro" id="IPR002586">
    <property type="entry name" value="CobQ/CobB/MinD/ParA_Nub-bd_dom"/>
</dbReference>
<proteinExistence type="predicted"/>
<dbReference type="OrthoDB" id="580767at2"/>
<protein>
    <submittedName>
        <fullName evidence="3">CobQ/CobB/MinD/ParA family nucleotide binding protein</fullName>
    </submittedName>
</protein>
<evidence type="ECO:0000259" key="2">
    <source>
        <dbReference type="Pfam" id="PF20271"/>
    </source>
</evidence>
<dbReference type="AlphaFoldDB" id="A0A4R7UU22"/>
<dbReference type="InterPro" id="IPR050678">
    <property type="entry name" value="DNA_Partitioning_ATPase"/>
</dbReference>
<dbReference type="SUPFAM" id="SSF52540">
    <property type="entry name" value="P-loop containing nucleoside triphosphate hydrolases"/>
    <property type="match status" value="1"/>
</dbReference>
<gene>
    <name evidence="3" type="ORF">CLV71_12637</name>
</gene>
<evidence type="ECO:0000313" key="4">
    <source>
        <dbReference type="Proteomes" id="UP000294927"/>
    </source>
</evidence>
<organism evidence="3 4">
    <name type="scientific">Actinophytocola oryzae</name>
    <dbReference type="NCBI Taxonomy" id="502181"/>
    <lineage>
        <taxon>Bacteria</taxon>
        <taxon>Bacillati</taxon>
        <taxon>Actinomycetota</taxon>
        <taxon>Actinomycetes</taxon>
        <taxon>Pseudonocardiales</taxon>
        <taxon>Pseudonocardiaceae</taxon>
    </lineage>
</organism>
<dbReference type="Pfam" id="PF01656">
    <property type="entry name" value="CbiA"/>
    <property type="match status" value="1"/>
</dbReference>
<reference evidence="3 4" key="1">
    <citation type="submission" date="2019-03" db="EMBL/GenBank/DDBJ databases">
        <title>Genomic Encyclopedia of Archaeal and Bacterial Type Strains, Phase II (KMG-II): from individual species to whole genera.</title>
        <authorList>
            <person name="Goeker M."/>
        </authorList>
    </citation>
    <scope>NUCLEOTIDE SEQUENCE [LARGE SCALE GENOMIC DNA]</scope>
    <source>
        <strain evidence="3 4">DSM 45499</strain>
    </source>
</reference>
<dbReference type="InterPro" id="IPR046924">
    <property type="entry name" value="CATASP"/>
</dbReference>
<dbReference type="PANTHER" id="PTHR13696">
    <property type="entry name" value="P-LOOP CONTAINING NUCLEOSIDE TRIPHOSPHATE HYDROLASE"/>
    <property type="match status" value="1"/>
</dbReference>
<dbReference type="Pfam" id="PF20271">
    <property type="entry name" value="CATASP"/>
    <property type="match status" value="1"/>
</dbReference>
<dbReference type="NCBIfam" id="NF047398">
    <property type="entry name" value="AAA_KGGVGR"/>
    <property type="match status" value="1"/>
</dbReference>
<accession>A0A4R7UU22</accession>